<organism evidence="6">
    <name type="scientific">Gongylonema pulchrum</name>
    <dbReference type="NCBI Taxonomy" id="637853"/>
    <lineage>
        <taxon>Eukaryota</taxon>
        <taxon>Metazoa</taxon>
        <taxon>Ecdysozoa</taxon>
        <taxon>Nematoda</taxon>
        <taxon>Chromadorea</taxon>
        <taxon>Rhabditida</taxon>
        <taxon>Spirurina</taxon>
        <taxon>Spiruromorpha</taxon>
        <taxon>Spiruroidea</taxon>
        <taxon>Gongylonematidae</taxon>
        <taxon>Gongylonema</taxon>
    </lineage>
</organism>
<accession>A0A183EKW2</accession>
<evidence type="ECO:0000313" key="6">
    <source>
        <dbReference type="WBParaSite" id="GPUH_0002163001-mRNA-1"/>
    </source>
</evidence>
<dbReference type="EMBL" id="UYRT01093012">
    <property type="protein sequence ID" value="VDN38588.1"/>
    <property type="molecule type" value="Genomic_DNA"/>
</dbReference>
<protein>
    <recommendedName>
        <fullName evidence="2">Succinate dehydrogenase assembly factor 4, mitochondrial</fullName>
    </recommendedName>
</protein>
<dbReference type="PANTHER" id="PTHR28524">
    <property type="entry name" value="SUCCINATE DEHYDROGENASE ASSEMBLY FACTOR 4, MITOCHONDRIAL"/>
    <property type="match status" value="1"/>
</dbReference>
<evidence type="ECO:0000313" key="4">
    <source>
        <dbReference type="EMBL" id="VDN38588.1"/>
    </source>
</evidence>
<dbReference type="Proteomes" id="UP000271098">
    <property type="component" value="Unassembled WGS sequence"/>
</dbReference>
<dbReference type="GO" id="GO:0034553">
    <property type="term" value="P:mitochondrial respiratory chain complex II assembly"/>
    <property type="evidence" value="ECO:0007669"/>
    <property type="project" value="TreeGrafter"/>
</dbReference>
<sequence length="103" mass="11817">MMFRLVRYRTPQLLQCCSQQYFFAVANKGSLSEKEIEILKKKTPKGKLDRYGEEEEDRKPYEDPALPRHPGGVNPLTGEIGGPAGPEPTRYGDWERKGRCIDF</sequence>
<evidence type="ECO:0000256" key="2">
    <source>
        <dbReference type="ARBA" id="ARBA00022170"/>
    </source>
</evidence>
<dbReference type="InterPro" id="IPR012875">
    <property type="entry name" value="SDHF4"/>
</dbReference>
<evidence type="ECO:0000256" key="1">
    <source>
        <dbReference type="ARBA" id="ARBA00005701"/>
    </source>
</evidence>
<evidence type="ECO:0000256" key="3">
    <source>
        <dbReference type="SAM" id="MobiDB-lite"/>
    </source>
</evidence>
<dbReference type="AlphaFoldDB" id="A0A183EKW2"/>
<reference evidence="4 5" key="2">
    <citation type="submission" date="2018-11" db="EMBL/GenBank/DDBJ databases">
        <authorList>
            <consortium name="Pathogen Informatics"/>
        </authorList>
    </citation>
    <scope>NUCLEOTIDE SEQUENCE [LARGE SCALE GENOMIC DNA]</scope>
</reference>
<keyword evidence="5" id="KW-1185">Reference proteome</keyword>
<comment type="similarity">
    <text evidence="1">Belongs to the SDHAF4 family.</text>
</comment>
<dbReference type="GO" id="GO:0005739">
    <property type="term" value="C:mitochondrion"/>
    <property type="evidence" value="ECO:0007669"/>
    <property type="project" value="TreeGrafter"/>
</dbReference>
<proteinExistence type="inferred from homology"/>
<dbReference type="OrthoDB" id="201362at2759"/>
<reference evidence="6" key="1">
    <citation type="submission" date="2016-06" db="UniProtKB">
        <authorList>
            <consortium name="WormBaseParasite"/>
        </authorList>
    </citation>
    <scope>IDENTIFICATION</scope>
</reference>
<evidence type="ECO:0000313" key="5">
    <source>
        <dbReference type="Proteomes" id="UP000271098"/>
    </source>
</evidence>
<dbReference type="PANTHER" id="PTHR28524:SF3">
    <property type="entry name" value="SUCCINATE DEHYDROGENASE ASSEMBLY FACTOR 4, MITOCHONDRIAL"/>
    <property type="match status" value="1"/>
</dbReference>
<dbReference type="WBParaSite" id="GPUH_0002163001-mRNA-1">
    <property type="protein sequence ID" value="GPUH_0002163001-mRNA-1"/>
    <property type="gene ID" value="GPUH_0002163001"/>
</dbReference>
<name>A0A183EKW2_9BILA</name>
<gene>
    <name evidence="4" type="ORF">GPUH_LOCUS21604</name>
</gene>
<dbReference type="Pfam" id="PF07896">
    <property type="entry name" value="DUF1674"/>
    <property type="match status" value="1"/>
</dbReference>
<feature type="region of interest" description="Disordered" evidence="3">
    <location>
        <begin position="43"/>
        <end position="93"/>
    </location>
</feature>
<feature type="compositionally biased region" description="Basic and acidic residues" evidence="3">
    <location>
        <begin position="43"/>
        <end position="66"/>
    </location>
</feature>